<keyword evidence="3" id="KW-0274">FAD</keyword>
<dbReference type="Gene3D" id="3.30.70.2450">
    <property type="match status" value="1"/>
</dbReference>
<name>A0ABQ3EJE2_9HYPH</name>
<evidence type="ECO:0000256" key="2">
    <source>
        <dbReference type="ARBA" id="ARBA00022630"/>
    </source>
</evidence>
<sequence>MTGAINSETDVLIVGAGPTGLTLAIELARRGVSFELIDRKPTANRKSASVALKARTMEILWNLDLAERFLERGLEIKATNFFLGHKRFITTVYSQQGLDTPYPYLVSLPQEDTEALLTQKLEALSGTVKRGVELLDLEQSEGQVTVTLKSKEEGTHKQTAKWVVGADGHYSAVRQAIDMNFVGPLYPEEWAVIDGELANWQYPINNACVQLQPPCVFAVPLGKGRFRVYLWPRPTGNDQLAEINTRLSYICPEGQLINAGEPQIFRSGSRLAQKYREGRVFLAGDAAHISNPTEGRGLNGGLHDAYNLGWKLAEIVKGNSSQALLDSYDAERRQIGDEFVETGKEVYSWMLPQNADKRDELVEEFHKDGNQKKFAVAEMEITFTYSQSPITAEIGSNPGYSPYYTALGARIGDVDDLICDKGSVRLYELLKGLGPSLFILLGDADHTQVSEGLQLLKTIRSNSPNGFETAALVVTGDAAQTNQPAGVVKDSTGKLHERLCSNEPNLCIIRPDGHLGFRCQPPSAEKTRQHLSLIYPTSLPADASVG</sequence>
<keyword evidence="2" id="KW-0285">Flavoprotein</keyword>
<evidence type="ECO:0000313" key="6">
    <source>
        <dbReference type="Proteomes" id="UP000637980"/>
    </source>
</evidence>
<organism evidence="5 6">
    <name type="scientific">Pseudovibrio japonicus</name>
    <dbReference type="NCBI Taxonomy" id="366534"/>
    <lineage>
        <taxon>Bacteria</taxon>
        <taxon>Pseudomonadati</taxon>
        <taxon>Pseudomonadota</taxon>
        <taxon>Alphaproteobacteria</taxon>
        <taxon>Hyphomicrobiales</taxon>
        <taxon>Stappiaceae</taxon>
        <taxon>Pseudovibrio</taxon>
    </lineage>
</organism>
<proteinExistence type="predicted"/>
<gene>
    <name evidence="5" type="ORF">GCM10007094_31660</name>
</gene>
<dbReference type="PANTHER" id="PTHR43004:SF19">
    <property type="entry name" value="BINDING MONOOXYGENASE, PUTATIVE (JCVI)-RELATED"/>
    <property type="match status" value="1"/>
</dbReference>
<dbReference type="PRINTS" id="PR00420">
    <property type="entry name" value="RNGMNOXGNASE"/>
</dbReference>
<dbReference type="PANTHER" id="PTHR43004">
    <property type="entry name" value="TRK SYSTEM POTASSIUM UPTAKE PROTEIN"/>
    <property type="match status" value="1"/>
</dbReference>
<accession>A0ABQ3EJE2</accession>
<comment type="cofactor">
    <cofactor evidence="1">
        <name>FAD</name>
        <dbReference type="ChEBI" id="CHEBI:57692"/>
    </cofactor>
</comment>
<dbReference type="InterPro" id="IPR002938">
    <property type="entry name" value="FAD-bd"/>
</dbReference>
<dbReference type="InterPro" id="IPR036188">
    <property type="entry name" value="FAD/NAD-bd_sf"/>
</dbReference>
<evidence type="ECO:0000259" key="4">
    <source>
        <dbReference type="Pfam" id="PF01494"/>
    </source>
</evidence>
<dbReference type="InterPro" id="IPR050641">
    <property type="entry name" value="RIFMO-like"/>
</dbReference>
<dbReference type="SUPFAM" id="SSF51905">
    <property type="entry name" value="FAD/NAD(P)-binding domain"/>
    <property type="match status" value="1"/>
</dbReference>
<comment type="caution">
    <text evidence="5">The sequence shown here is derived from an EMBL/GenBank/DDBJ whole genome shotgun (WGS) entry which is preliminary data.</text>
</comment>
<dbReference type="Gene3D" id="3.50.50.60">
    <property type="entry name" value="FAD/NAD(P)-binding domain"/>
    <property type="match status" value="1"/>
</dbReference>
<dbReference type="RefSeq" id="WP_189437776.1">
    <property type="nucleotide sequence ID" value="NZ_BMXE01000006.1"/>
</dbReference>
<dbReference type="EMBL" id="BMXE01000006">
    <property type="protein sequence ID" value="GHB40043.1"/>
    <property type="molecule type" value="Genomic_DNA"/>
</dbReference>
<reference evidence="6" key="1">
    <citation type="journal article" date="2019" name="Int. J. Syst. Evol. Microbiol.">
        <title>The Global Catalogue of Microorganisms (GCM) 10K type strain sequencing project: providing services to taxonomists for standard genome sequencing and annotation.</title>
        <authorList>
            <consortium name="The Broad Institute Genomics Platform"/>
            <consortium name="The Broad Institute Genome Sequencing Center for Infectious Disease"/>
            <person name="Wu L."/>
            <person name="Ma J."/>
        </authorList>
    </citation>
    <scope>NUCLEOTIDE SEQUENCE [LARGE SCALE GENOMIC DNA]</scope>
    <source>
        <strain evidence="6">KCTC 12861</strain>
    </source>
</reference>
<evidence type="ECO:0000313" key="5">
    <source>
        <dbReference type="EMBL" id="GHB40043.1"/>
    </source>
</evidence>
<evidence type="ECO:0000256" key="1">
    <source>
        <dbReference type="ARBA" id="ARBA00001974"/>
    </source>
</evidence>
<feature type="domain" description="FAD-binding" evidence="4">
    <location>
        <begin position="8"/>
        <end position="341"/>
    </location>
</feature>
<evidence type="ECO:0000256" key="3">
    <source>
        <dbReference type="ARBA" id="ARBA00022827"/>
    </source>
</evidence>
<protein>
    <recommendedName>
        <fullName evidence="4">FAD-binding domain-containing protein</fullName>
    </recommendedName>
</protein>
<dbReference type="Proteomes" id="UP000637980">
    <property type="component" value="Unassembled WGS sequence"/>
</dbReference>
<dbReference type="Pfam" id="PF01494">
    <property type="entry name" value="FAD_binding_3"/>
    <property type="match status" value="1"/>
</dbReference>
<keyword evidence="6" id="KW-1185">Reference proteome</keyword>